<dbReference type="InterPro" id="IPR029063">
    <property type="entry name" value="SAM-dependent_MTases_sf"/>
</dbReference>
<comment type="subcellular location">
    <subcellularLocation>
        <location evidence="1">Nucleus</location>
    </subcellularLocation>
</comment>
<reference evidence="8" key="1">
    <citation type="submission" date="2022-07" db="EMBL/GenBank/DDBJ databases">
        <title>Genome analysis of Parmales, a sister group of diatoms, reveals the evolutionary specialization of diatoms from phago-mixotrophs to photoautotrophs.</title>
        <authorList>
            <person name="Ban H."/>
            <person name="Sato S."/>
            <person name="Yoshikawa S."/>
            <person name="Kazumasa Y."/>
            <person name="Nakamura Y."/>
            <person name="Ichinomiya M."/>
            <person name="Saitoh K."/>
            <person name="Sato N."/>
            <person name="Blanc-Mathieu R."/>
            <person name="Endo H."/>
            <person name="Kuwata A."/>
            <person name="Ogata H."/>
        </authorList>
    </citation>
    <scope>NUCLEOTIDE SEQUENCE</scope>
</reference>
<gene>
    <name evidence="8" type="ORF">TrRE_jg7030</name>
</gene>
<keyword evidence="5" id="KW-0539">Nucleus</keyword>
<feature type="region of interest" description="Disordered" evidence="7">
    <location>
        <begin position="464"/>
        <end position="499"/>
    </location>
</feature>
<dbReference type="GO" id="GO:0005634">
    <property type="term" value="C:nucleus"/>
    <property type="evidence" value="ECO:0007669"/>
    <property type="project" value="UniProtKB-SubCell"/>
</dbReference>
<evidence type="ECO:0000256" key="5">
    <source>
        <dbReference type="ARBA" id="ARBA00023242"/>
    </source>
</evidence>
<protein>
    <recommendedName>
        <fullName evidence="3">tRNA (adenine(58)-N(1))-methyltransferase non-catalytic subunit TRM6</fullName>
    </recommendedName>
    <alternativeName>
        <fullName evidence="6">tRNA(m1A58)-methyltransferase subunit TRM6</fullName>
    </alternativeName>
</protein>
<evidence type="ECO:0000313" key="9">
    <source>
        <dbReference type="Proteomes" id="UP001165082"/>
    </source>
</evidence>
<comment type="caution">
    <text evidence="8">The sequence shown here is derived from an EMBL/GenBank/DDBJ whole genome shotgun (WGS) entry which is preliminary data.</text>
</comment>
<dbReference type="Gene3D" id="3.40.50.150">
    <property type="entry name" value="Vaccinia Virus protein VP39"/>
    <property type="match status" value="1"/>
</dbReference>
<dbReference type="OrthoDB" id="10254665at2759"/>
<dbReference type="PANTHER" id="PTHR12945:SF0">
    <property type="entry name" value="TRNA (ADENINE(58)-N(1))-METHYLTRANSFERASE NON-CATALYTIC SUBUNIT TRM6"/>
    <property type="match status" value="1"/>
</dbReference>
<evidence type="ECO:0000256" key="6">
    <source>
        <dbReference type="ARBA" id="ARBA00032319"/>
    </source>
</evidence>
<dbReference type="InterPro" id="IPR017423">
    <property type="entry name" value="TRM6"/>
</dbReference>
<dbReference type="Proteomes" id="UP001165082">
    <property type="component" value="Unassembled WGS sequence"/>
</dbReference>
<proteinExistence type="inferred from homology"/>
<dbReference type="AlphaFoldDB" id="A0A9W6Z804"/>
<dbReference type="Pfam" id="PF04189">
    <property type="entry name" value="Gcd10p"/>
    <property type="match status" value="1"/>
</dbReference>
<sequence length="499" mass="55068">MSPPTVQRGSICILDFGDRHFFVRAASGEQVKLAANKSPRVNTAGLIGLPYGCVVEVVGSKLVRTPDDLMTPPLSSAVEEGTRGGDEEASNTQMTDNRDLVDSNTSQKIKQDDIQKMKEAGKSGTEIINELISSSKTFEGKTEFSKAKYIKRKVKKYVLRARLLNCTASTVCSLLFFKDAKRYMCLRPDSLAQVLSYGNIYAGSSVMTFDTIGIPTAAIVERMGGMGRVLAVHTTQDPPHKQMFERFNFDFKQRSVLKFVSGYELFPKSASVGSNDPPDASLSDVLGAERDSMIAQGWPVPLQEHTREHLAKMESDKKREDFLFKRASRFIRKVTRPTLEETQGYLDAKVDSLIIASRHNPLLVLETLLPFLAPSCPFVIFSEHLQPLAECFDKLKNDRTAIKLQLTETWKRDFQMLAGRTHPEMTMDATGGYILTGCKVSKRVIEVEKKGKLVGLGAAAARHAGRGAVRKKLKAGEAQEKEGGEMEGDEKGGSSKSKS</sequence>
<evidence type="ECO:0000256" key="3">
    <source>
        <dbReference type="ARBA" id="ARBA00021704"/>
    </source>
</evidence>
<evidence type="ECO:0000256" key="7">
    <source>
        <dbReference type="SAM" id="MobiDB-lite"/>
    </source>
</evidence>
<feature type="region of interest" description="Disordered" evidence="7">
    <location>
        <begin position="68"/>
        <end position="109"/>
    </location>
</feature>
<dbReference type="GO" id="GO:0030488">
    <property type="term" value="P:tRNA methylation"/>
    <property type="evidence" value="ECO:0007669"/>
    <property type="project" value="InterPro"/>
</dbReference>
<name>A0A9W6Z804_9STRA</name>
<dbReference type="GO" id="GO:0031515">
    <property type="term" value="C:tRNA (m1A) methyltransferase complex"/>
    <property type="evidence" value="ECO:0007669"/>
    <property type="project" value="InterPro"/>
</dbReference>
<comment type="similarity">
    <text evidence="2">Belongs to the TRM6/GCD10 family.</text>
</comment>
<accession>A0A9W6Z804</accession>
<keyword evidence="9" id="KW-1185">Reference proteome</keyword>
<organism evidence="8 9">
    <name type="scientific">Triparma retinervis</name>
    <dbReference type="NCBI Taxonomy" id="2557542"/>
    <lineage>
        <taxon>Eukaryota</taxon>
        <taxon>Sar</taxon>
        <taxon>Stramenopiles</taxon>
        <taxon>Ochrophyta</taxon>
        <taxon>Bolidophyceae</taxon>
        <taxon>Parmales</taxon>
        <taxon>Triparmaceae</taxon>
        <taxon>Triparma</taxon>
    </lineage>
</organism>
<evidence type="ECO:0000313" key="8">
    <source>
        <dbReference type="EMBL" id="GMH47431.1"/>
    </source>
</evidence>
<dbReference type="EMBL" id="BRXZ01001837">
    <property type="protein sequence ID" value="GMH47431.1"/>
    <property type="molecule type" value="Genomic_DNA"/>
</dbReference>
<evidence type="ECO:0000256" key="1">
    <source>
        <dbReference type="ARBA" id="ARBA00004123"/>
    </source>
</evidence>
<evidence type="ECO:0000256" key="4">
    <source>
        <dbReference type="ARBA" id="ARBA00022694"/>
    </source>
</evidence>
<keyword evidence="4" id="KW-0819">tRNA processing</keyword>
<feature type="compositionally biased region" description="Basic residues" evidence="7">
    <location>
        <begin position="464"/>
        <end position="473"/>
    </location>
</feature>
<dbReference type="PANTHER" id="PTHR12945">
    <property type="entry name" value="TRANSLATION INITIATION FACTOR EIF3-RELATED"/>
    <property type="match status" value="1"/>
</dbReference>
<feature type="compositionally biased region" description="Basic and acidic residues" evidence="7">
    <location>
        <begin position="474"/>
        <end position="493"/>
    </location>
</feature>
<evidence type="ECO:0000256" key="2">
    <source>
        <dbReference type="ARBA" id="ARBA00008320"/>
    </source>
</evidence>